<organism evidence="5 6">
    <name type="scientific">Methylosinus sporium</name>
    <dbReference type="NCBI Taxonomy" id="428"/>
    <lineage>
        <taxon>Bacteria</taxon>
        <taxon>Pseudomonadati</taxon>
        <taxon>Pseudomonadota</taxon>
        <taxon>Alphaproteobacteria</taxon>
        <taxon>Hyphomicrobiales</taxon>
        <taxon>Methylocystaceae</taxon>
        <taxon>Methylosinus</taxon>
    </lineage>
</organism>
<dbReference type="PANTHER" id="PTHR21013:SF10">
    <property type="entry name" value="ATP SYNTHASE MITOCHONDRIAL F1 COMPLEX ASSEMBLY FACTOR 2"/>
    <property type="match status" value="1"/>
</dbReference>
<dbReference type="Gene3D" id="3.30.2180.10">
    <property type="entry name" value="ATP12-like"/>
    <property type="match status" value="1"/>
</dbReference>
<evidence type="ECO:0000256" key="4">
    <source>
        <dbReference type="SAM" id="MobiDB-lite"/>
    </source>
</evidence>
<gene>
    <name evidence="5" type="ORF">C5689_10475</name>
</gene>
<dbReference type="InterPro" id="IPR023335">
    <property type="entry name" value="ATP12_ortho_dom_sf"/>
</dbReference>
<evidence type="ECO:0000256" key="3">
    <source>
        <dbReference type="ARBA" id="ARBA00023186"/>
    </source>
</evidence>
<name>A0A2U1SQH4_METSR</name>
<dbReference type="SUPFAM" id="SSF160909">
    <property type="entry name" value="ATP12-like"/>
    <property type="match status" value="1"/>
</dbReference>
<evidence type="ECO:0000256" key="1">
    <source>
        <dbReference type="ARBA" id="ARBA00008231"/>
    </source>
</evidence>
<evidence type="ECO:0000313" key="5">
    <source>
        <dbReference type="EMBL" id="PWB93859.1"/>
    </source>
</evidence>
<keyword evidence="2" id="KW-0809">Transit peptide</keyword>
<dbReference type="Gene3D" id="1.10.3580.10">
    <property type="entry name" value="ATP12 ATPase"/>
    <property type="match status" value="1"/>
</dbReference>
<keyword evidence="6" id="KW-1185">Reference proteome</keyword>
<dbReference type="InterPro" id="IPR042272">
    <property type="entry name" value="ATP12_ATP_synth-F1-assembly_N"/>
</dbReference>
<proteinExistence type="inferred from homology"/>
<dbReference type="RefSeq" id="WP_108917294.1">
    <property type="nucleotide sequence ID" value="NZ_BGJY01000020.1"/>
</dbReference>
<dbReference type="InterPro" id="IPR011419">
    <property type="entry name" value="ATP12_ATP_synth-F1-assembly"/>
</dbReference>
<accession>A0A2U1SQH4</accession>
<dbReference type="Proteomes" id="UP000245137">
    <property type="component" value="Unassembled WGS sequence"/>
</dbReference>
<sequence length="273" mass="28971">MSKESENLADGLFVPDEERNPLRNAVQRGARPELPKRFYQSAGVGEAEGGYAVLLDGRTVKTPARRILTTPSSPLTSALAEEWGAQGERLNPTYMPLTRLINSAIDGVADRLEEVAADVAKYAGSDLVSYRAEEPAGLAAAQAAAWDPLLAFARERLGADLTVTSGVMFVAQAPEATAAVAEAVRAYAGRGAEAPFRLAALHAMTTLTGSCLIALAVALGEMDAEAAWAAAHVDEDHQIKAWGADDEAMERRARRFAEMKAAARIIEFFSGAA</sequence>
<dbReference type="OrthoDB" id="9797825at2"/>
<dbReference type="PANTHER" id="PTHR21013">
    <property type="entry name" value="ATP SYNTHASE MITOCHONDRIAL F1 COMPLEX ASSEMBLY FACTOR 2/ATP12 PROTEIN, MITOCHONDRIAL PRECURSOR"/>
    <property type="match status" value="1"/>
</dbReference>
<keyword evidence="3" id="KW-0143">Chaperone</keyword>
<evidence type="ECO:0000313" key="6">
    <source>
        <dbReference type="Proteomes" id="UP000245137"/>
    </source>
</evidence>
<evidence type="ECO:0000256" key="2">
    <source>
        <dbReference type="ARBA" id="ARBA00022946"/>
    </source>
</evidence>
<feature type="region of interest" description="Disordered" evidence="4">
    <location>
        <begin position="1"/>
        <end position="29"/>
    </location>
</feature>
<comment type="similarity">
    <text evidence="1">Belongs to the ATP12 family.</text>
</comment>
<dbReference type="GO" id="GO:0043461">
    <property type="term" value="P:proton-transporting ATP synthase complex assembly"/>
    <property type="evidence" value="ECO:0007669"/>
    <property type="project" value="InterPro"/>
</dbReference>
<reference evidence="5 6" key="1">
    <citation type="journal article" date="2018" name="Appl. Microbiol. Biotechnol.">
        <title>Co-cultivation of the strictly anaerobic methanogen Methanosarcina barkeri with aerobic methanotrophs in an oxygen-limited membrane bioreactor.</title>
        <authorList>
            <person name="In 't Zandt M.H."/>
            <person name="van den Bosch T.J.M."/>
            <person name="Rijkers R."/>
            <person name="van Kessel M.A.H.J."/>
            <person name="Jetten M.S.M."/>
            <person name="Welte C.U."/>
        </authorList>
    </citation>
    <scope>NUCLEOTIDE SEQUENCE [LARGE SCALE GENOMIC DNA]</scope>
    <source>
        <strain evidence="5 6">DSM 17706</strain>
    </source>
</reference>
<dbReference type="EMBL" id="PUIV01000014">
    <property type="protein sequence ID" value="PWB93859.1"/>
    <property type="molecule type" value="Genomic_DNA"/>
</dbReference>
<dbReference type="AlphaFoldDB" id="A0A2U1SQH4"/>
<protein>
    <submittedName>
        <fullName evidence="5">ATPase</fullName>
    </submittedName>
</protein>
<comment type="caution">
    <text evidence="5">The sequence shown here is derived from an EMBL/GenBank/DDBJ whole genome shotgun (WGS) entry which is preliminary data.</text>
</comment>
<dbReference type="Pfam" id="PF07542">
    <property type="entry name" value="ATP12"/>
    <property type="match status" value="1"/>
</dbReference>